<comment type="caution">
    <text evidence="1">The sequence shown here is derived from an EMBL/GenBank/DDBJ whole genome shotgun (WGS) entry which is preliminary data.</text>
</comment>
<dbReference type="Proteomes" id="UP000630660">
    <property type="component" value="Unassembled WGS sequence"/>
</dbReference>
<evidence type="ECO:0008006" key="3">
    <source>
        <dbReference type="Google" id="ProtNLM"/>
    </source>
</evidence>
<gene>
    <name evidence="1" type="ORF">GF359_02250</name>
</gene>
<organism evidence="1 2">
    <name type="scientific">candidate division WOR-3 bacterium</name>
    <dbReference type="NCBI Taxonomy" id="2052148"/>
    <lineage>
        <taxon>Bacteria</taxon>
        <taxon>Bacteria division WOR-3</taxon>
    </lineage>
</organism>
<evidence type="ECO:0000313" key="2">
    <source>
        <dbReference type="Proteomes" id="UP000630660"/>
    </source>
</evidence>
<protein>
    <recommendedName>
        <fullName evidence="3">DUF3108 domain-containing protein</fullName>
    </recommendedName>
</protein>
<sequence length="227" mass="26093">MSILLTLAILVGFSDPAMPSGEKVVYLGYDAGNQTSREITHEVYNKGDYYYTVHTHHDTTQITVMCKVRMNDLSTIQIVKNRSGKFQLGIEQKHDAILVQDGFKDKETKHKHSGRFYDRHTLLDAFRGYPFDNPETVEFPFFESNIGMVITGECTLGGIYEVNTSIGKIKCYKLTLGFKSSFVQTAYKMILAGRSFDFYYQVVEPHRLIYWTDNKGSYIKFLRVESK</sequence>
<name>A0A9D5K9C9_UNCW3</name>
<accession>A0A9D5K9C9</accession>
<dbReference type="AlphaFoldDB" id="A0A9D5K9C9"/>
<reference evidence="1" key="1">
    <citation type="submission" date="2019-11" db="EMBL/GenBank/DDBJ databases">
        <title>Microbial mats filling the niche in hypersaline microbial mats.</title>
        <authorList>
            <person name="Wong H.L."/>
            <person name="Macleod F.I."/>
            <person name="White R.A. III"/>
            <person name="Burns B.P."/>
        </authorList>
    </citation>
    <scope>NUCLEOTIDE SEQUENCE</scope>
    <source>
        <strain evidence="1">Bin_327</strain>
    </source>
</reference>
<proteinExistence type="predicted"/>
<evidence type="ECO:0000313" key="1">
    <source>
        <dbReference type="EMBL" id="MBD3364015.1"/>
    </source>
</evidence>
<dbReference type="EMBL" id="WJKJ01000068">
    <property type="protein sequence ID" value="MBD3364015.1"/>
    <property type="molecule type" value="Genomic_DNA"/>
</dbReference>